<name>A0ABW4L2L6_9MICO</name>
<dbReference type="PANTHER" id="PTHR34294">
    <property type="entry name" value="TRANSCRIPTIONAL REGULATOR-RELATED"/>
    <property type="match status" value="1"/>
</dbReference>
<evidence type="ECO:0000256" key="3">
    <source>
        <dbReference type="ARBA" id="ARBA00023125"/>
    </source>
</evidence>
<evidence type="ECO:0000256" key="4">
    <source>
        <dbReference type="ARBA" id="ARBA00023163"/>
    </source>
</evidence>
<keyword evidence="3" id="KW-0238">DNA-binding</keyword>
<dbReference type="Pfam" id="PF04198">
    <property type="entry name" value="Sugar-bind"/>
    <property type="match status" value="1"/>
</dbReference>
<protein>
    <submittedName>
        <fullName evidence="6">Sugar-binding transcriptional regulator</fullName>
    </submittedName>
</protein>
<dbReference type="PANTHER" id="PTHR34294:SF1">
    <property type="entry name" value="TRANSCRIPTIONAL REGULATOR LSRR"/>
    <property type="match status" value="1"/>
</dbReference>
<evidence type="ECO:0000313" key="7">
    <source>
        <dbReference type="Proteomes" id="UP001597277"/>
    </source>
</evidence>
<feature type="domain" description="Sugar-binding" evidence="5">
    <location>
        <begin position="78"/>
        <end position="323"/>
    </location>
</feature>
<evidence type="ECO:0000256" key="1">
    <source>
        <dbReference type="ARBA" id="ARBA00010466"/>
    </source>
</evidence>
<comment type="similarity">
    <text evidence="1">Belongs to the SorC transcriptional regulatory family.</text>
</comment>
<comment type="caution">
    <text evidence="6">The sequence shown here is derived from an EMBL/GenBank/DDBJ whole genome shotgun (WGS) entry which is preliminary data.</text>
</comment>
<dbReference type="InterPro" id="IPR037171">
    <property type="entry name" value="NagB/RpiA_transferase-like"/>
</dbReference>
<keyword evidence="7" id="KW-1185">Reference proteome</keyword>
<dbReference type="SUPFAM" id="SSF100950">
    <property type="entry name" value="NagB/RpiA/CoA transferase-like"/>
    <property type="match status" value="1"/>
</dbReference>
<dbReference type="Proteomes" id="UP001597277">
    <property type="component" value="Unassembled WGS sequence"/>
</dbReference>
<dbReference type="Gene3D" id="1.10.10.10">
    <property type="entry name" value="Winged helix-like DNA-binding domain superfamily/Winged helix DNA-binding domain"/>
    <property type="match status" value="1"/>
</dbReference>
<dbReference type="InterPro" id="IPR007324">
    <property type="entry name" value="Sugar-bd_dom_put"/>
</dbReference>
<keyword evidence="4" id="KW-0804">Transcription</keyword>
<dbReference type="RefSeq" id="WP_388004591.1">
    <property type="nucleotide sequence ID" value="NZ_JBHUEE010000003.1"/>
</dbReference>
<proteinExistence type="inferred from homology"/>
<evidence type="ECO:0000313" key="6">
    <source>
        <dbReference type="EMBL" id="MFD1717728.1"/>
    </source>
</evidence>
<gene>
    <name evidence="6" type="ORF">ACFSE6_07775</name>
</gene>
<sequence>MASTSVPEDGAAGRDTGETTAQMLTVARRYYWEDQSKVGIARDLGLSRFQVARLLQEARRTGLVRIEIGSPGHIDDGLSRQLAEELHVERAVVVESHPTSAQTTFDLLGSALAKELERVVTVDATVGIAWSRAMPAMARTLRRLDRCTVVQVSGAVYPPAGLPGSVEVTRDVAAAAGGTAHILYAPLVVPDAETAAGLRRQPEIAATLAEADDLDVAVLSVGAWHAGASAVYELLSERQHDELAQHDIHGEVSGRLLDAAGEPVVSPLDDRVIGATLDQLRRARRRITTASGADRREATLAVVRAGLAQTLIVDSELAEALLR</sequence>
<dbReference type="InterPro" id="IPR051054">
    <property type="entry name" value="SorC_transcr_regulators"/>
</dbReference>
<reference evidence="7" key="1">
    <citation type="journal article" date="2019" name="Int. J. Syst. Evol. Microbiol.">
        <title>The Global Catalogue of Microorganisms (GCM) 10K type strain sequencing project: providing services to taxonomists for standard genome sequencing and annotation.</title>
        <authorList>
            <consortium name="The Broad Institute Genomics Platform"/>
            <consortium name="The Broad Institute Genome Sequencing Center for Infectious Disease"/>
            <person name="Wu L."/>
            <person name="Ma J."/>
        </authorList>
    </citation>
    <scope>NUCLEOTIDE SEQUENCE [LARGE SCALE GENOMIC DNA]</scope>
    <source>
        <strain evidence="7">JCM 17130</strain>
    </source>
</reference>
<evidence type="ECO:0000256" key="2">
    <source>
        <dbReference type="ARBA" id="ARBA00023015"/>
    </source>
</evidence>
<dbReference type="InterPro" id="IPR036388">
    <property type="entry name" value="WH-like_DNA-bd_sf"/>
</dbReference>
<organism evidence="6 7">
    <name type="scientific">Georgenia deserti</name>
    <dbReference type="NCBI Taxonomy" id="2093781"/>
    <lineage>
        <taxon>Bacteria</taxon>
        <taxon>Bacillati</taxon>
        <taxon>Actinomycetota</taxon>
        <taxon>Actinomycetes</taxon>
        <taxon>Micrococcales</taxon>
        <taxon>Bogoriellaceae</taxon>
        <taxon>Georgenia</taxon>
    </lineage>
</organism>
<accession>A0ABW4L2L6</accession>
<dbReference type="Gene3D" id="3.40.50.1360">
    <property type="match status" value="1"/>
</dbReference>
<evidence type="ECO:0000259" key="5">
    <source>
        <dbReference type="Pfam" id="PF04198"/>
    </source>
</evidence>
<dbReference type="EMBL" id="JBHUEE010000003">
    <property type="protein sequence ID" value="MFD1717728.1"/>
    <property type="molecule type" value="Genomic_DNA"/>
</dbReference>
<keyword evidence="2" id="KW-0805">Transcription regulation</keyword>